<dbReference type="Proteomes" id="UP000190229">
    <property type="component" value="Unassembled WGS sequence"/>
</dbReference>
<dbReference type="Pfam" id="PF00704">
    <property type="entry name" value="Glyco_hydro_18"/>
    <property type="match status" value="1"/>
</dbReference>
<dbReference type="GO" id="GO:0008061">
    <property type="term" value="F:chitin binding"/>
    <property type="evidence" value="ECO:0007669"/>
    <property type="project" value="InterPro"/>
</dbReference>
<dbReference type="InterPro" id="IPR001223">
    <property type="entry name" value="Glyco_hydro18_cat"/>
</dbReference>
<dbReference type="SUPFAM" id="SSF51445">
    <property type="entry name" value="(Trans)glycosidases"/>
    <property type="match status" value="1"/>
</dbReference>
<dbReference type="InterPro" id="IPR011583">
    <property type="entry name" value="Chitinase_II/V-like_cat"/>
</dbReference>
<comment type="caution">
    <text evidence="2">The sequence shown here is derived from an EMBL/GenBank/DDBJ whole genome shotgun (WGS) entry which is preliminary data.</text>
</comment>
<keyword evidence="3" id="KW-1185">Reference proteome</keyword>
<accession>A0A1V4ESA0</accession>
<dbReference type="InterPro" id="IPR029070">
    <property type="entry name" value="Chitinase_insertion_sf"/>
</dbReference>
<reference evidence="2 3" key="1">
    <citation type="submission" date="2017-02" db="EMBL/GenBank/DDBJ databases">
        <title>Draft genome of Acidibacillus ferrooxidans Huett2.</title>
        <authorList>
            <person name="Schopf S."/>
        </authorList>
    </citation>
    <scope>NUCLEOTIDE SEQUENCE [LARGE SCALE GENOMIC DNA]</scope>
    <source>
        <strain evidence="2 3">Huett2</strain>
    </source>
</reference>
<name>A0A1V4ESA0_9BACL</name>
<organism evidence="2 3">
    <name type="scientific">Ferroacidibacillus organovorans</name>
    <dbReference type="NCBI Taxonomy" id="1765683"/>
    <lineage>
        <taxon>Bacteria</taxon>
        <taxon>Bacillati</taxon>
        <taxon>Bacillota</taxon>
        <taxon>Bacilli</taxon>
        <taxon>Bacillales</taxon>
        <taxon>Alicyclobacillaceae</taxon>
        <taxon>Ferroacidibacillus</taxon>
    </lineage>
</organism>
<feature type="domain" description="GH18" evidence="1">
    <location>
        <begin position="127"/>
        <end position="436"/>
    </location>
</feature>
<dbReference type="InterPro" id="IPR017853">
    <property type="entry name" value="GH"/>
</dbReference>
<evidence type="ECO:0000259" key="1">
    <source>
        <dbReference type="PROSITE" id="PS51910"/>
    </source>
</evidence>
<gene>
    <name evidence="2" type="ORF">B2M26_09275</name>
</gene>
<sequence length="436" mass="46269">MNDKLIYRLSGVITLTLLLAVSTSTRAYSFIESARALPTRTIDTTARQMQKATVAPDAPPNVTYALITSRLQNAPAIQTNTLVSVTATTAQTFSFQNAGQTVTAPLSDARLFTVKTGIIQPVNKINGEIVLGFDDPYALTDTGSAGYPISVYAPMVYNVTSQNGTVSDQLSAQAVQIAHAHGEQVWPIVDSGFNPARTTALLESPTAQANFLSTILADVARDHVDGINLDFEDMIPSDAPRLTQLTKNLATLLHAMGKTISVDVSVPSSDPNWGLVYNRPALAAIADNLVVMTYDQYYAGDPFSGPVAGIPWMMQELQKTAQGGVPKAKILAGIPFYTRLWSGSPGNFSSTALSLSQEASIKNSHPASLRNDPTSGLTVDTFHVGAQTQWMWLETTSSLRERAAMTTAAGYGGVAIWQLGLGNASDVSAILSGVGG</sequence>
<dbReference type="PROSITE" id="PS51910">
    <property type="entry name" value="GH18_2"/>
    <property type="match status" value="1"/>
</dbReference>
<dbReference type="AlphaFoldDB" id="A0A1V4ESA0"/>
<dbReference type="EMBL" id="MWPS01000026">
    <property type="protein sequence ID" value="OPG15797.1"/>
    <property type="molecule type" value="Genomic_DNA"/>
</dbReference>
<dbReference type="Gene3D" id="3.10.50.10">
    <property type="match status" value="1"/>
</dbReference>
<dbReference type="SMART" id="SM00636">
    <property type="entry name" value="Glyco_18"/>
    <property type="match status" value="1"/>
</dbReference>
<evidence type="ECO:0000313" key="2">
    <source>
        <dbReference type="EMBL" id="OPG15797.1"/>
    </source>
</evidence>
<protein>
    <recommendedName>
        <fullName evidence="1">GH18 domain-containing protein</fullName>
    </recommendedName>
</protein>
<dbReference type="PANTHER" id="PTHR46066:SF2">
    <property type="entry name" value="CHITINASE DOMAIN-CONTAINING PROTEIN 1"/>
    <property type="match status" value="1"/>
</dbReference>
<dbReference type="PANTHER" id="PTHR46066">
    <property type="entry name" value="CHITINASE DOMAIN-CONTAINING PROTEIN 1 FAMILY MEMBER"/>
    <property type="match status" value="1"/>
</dbReference>
<dbReference type="Gene3D" id="3.20.20.80">
    <property type="entry name" value="Glycosidases"/>
    <property type="match status" value="1"/>
</dbReference>
<dbReference type="RefSeq" id="WP_079290840.1">
    <property type="nucleotide sequence ID" value="NZ_MWPS01000026.1"/>
</dbReference>
<proteinExistence type="predicted"/>
<evidence type="ECO:0000313" key="3">
    <source>
        <dbReference type="Proteomes" id="UP000190229"/>
    </source>
</evidence>
<dbReference type="GO" id="GO:0005975">
    <property type="term" value="P:carbohydrate metabolic process"/>
    <property type="evidence" value="ECO:0007669"/>
    <property type="project" value="InterPro"/>
</dbReference>